<reference evidence="4 5" key="2">
    <citation type="submission" date="2014-05" db="EMBL/GenBank/DDBJ databases">
        <title>Draft genome sequence of Halobacillus karajensis HK-03.</title>
        <authorList>
            <person name="Khelaifia S."/>
            <person name="Croce O."/>
            <person name="Lagier J.C."/>
            <person name="Raoult D."/>
        </authorList>
    </citation>
    <scope>NUCLEOTIDE SEQUENCE [LARGE SCALE GENOMIC DNA]</scope>
    <source>
        <strain evidence="4 5">HD-03</strain>
    </source>
</reference>
<proteinExistence type="predicted"/>
<comment type="caution">
    <text evidence="4">The sequence shown here is derived from an EMBL/GenBank/DDBJ whole genome shotgun (WGS) entry which is preliminary data.</text>
</comment>
<sequence length="237" mass="27430">MAHVYDLLMEDAPYDNWIQFTKRMVQKYKPDTHHILDVGCGTGEITHRLSNEGFLMTGLDLSSDMLTVAQQKHPKSNIQWLQQDMTSLNGLRGYDCIVSYCDVVNYLVDDDDVLSAFQSIYEALNEGGLFLFDVHSIDHIHNDLSGGTFAEVRDELSYIWFCDPGVRENSVVHDLTFFIKEQEKYKRFDEIHEQRGYDLDTLESWLTTAGFHVQDVYADFSEAPSLEGDRWMFICKK</sequence>
<evidence type="ECO:0000259" key="3">
    <source>
        <dbReference type="Pfam" id="PF13649"/>
    </source>
</evidence>
<dbReference type="InterPro" id="IPR041698">
    <property type="entry name" value="Methyltransf_25"/>
</dbReference>
<reference evidence="5" key="1">
    <citation type="submission" date="2014-03" db="EMBL/GenBank/DDBJ databases">
        <authorList>
            <person name="Urmite Genomes U."/>
        </authorList>
    </citation>
    <scope>NUCLEOTIDE SEQUENCE [LARGE SCALE GENOMIC DNA]</scope>
    <source>
        <strain evidence="5">HD-03</strain>
    </source>
</reference>
<dbReference type="InterPro" id="IPR029063">
    <property type="entry name" value="SAM-dependent_MTases_sf"/>
</dbReference>
<dbReference type="PANTHER" id="PTHR43861:SF1">
    <property type="entry name" value="TRANS-ACONITATE 2-METHYLTRANSFERASE"/>
    <property type="match status" value="1"/>
</dbReference>
<protein>
    <submittedName>
        <fullName evidence="4">dTDP-3-amino-3,4, 6-trideoxy-alpha-D-glucopyranose</fullName>
    </submittedName>
</protein>
<organism evidence="4 5">
    <name type="scientific">Halobacillus karajensis</name>
    <dbReference type="NCBI Taxonomy" id="195088"/>
    <lineage>
        <taxon>Bacteria</taxon>
        <taxon>Bacillati</taxon>
        <taxon>Bacillota</taxon>
        <taxon>Bacilli</taxon>
        <taxon>Bacillales</taxon>
        <taxon>Bacillaceae</taxon>
        <taxon>Halobacillus</taxon>
    </lineage>
</organism>
<dbReference type="EMBL" id="CCDI010000003">
    <property type="protein sequence ID" value="CDQ24415.1"/>
    <property type="molecule type" value="Genomic_DNA"/>
</dbReference>
<dbReference type="SUPFAM" id="SSF53335">
    <property type="entry name" value="S-adenosyl-L-methionine-dependent methyltransferases"/>
    <property type="match status" value="1"/>
</dbReference>
<dbReference type="PANTHER" id="PTHR43861">
    <property type="entry name" value="TRANS-ACONITATE 2-METHYLTRANSFERASE-RELATED"/>
    <property type="match status" value="1"/>
</dbReference>
<feature type="domain" description="Methyltransferase" evidence="3">
    <location>
        <begin position="35"/>
        <end position="128"/>
    </location>
</feature>
<dbReference type="Pfam" id="PF13649">
    <property type="entry name" value="Methyltransf_25"/>
    <property type="match status" value="1"/>
</dbReference>
<dbReference type="Gene3D" id="3.40.50.150">
    <property type="entry name" value="Vaccinia Virus protein VP39"/>
    <property type="match status" value="1"/>
</dbReference>
<gene>
    <name evidence="4" type="primary">desVI</name>
    <name evidence="4" type="ORF">BN983_02695</name>
</gene>
<evidence type="ECO:0000256" key="1">
    <source>
        <dbReference type="ARBA" id="ARBA00022603"/>
    </source>
</evidence>
<keyword evidence="5" id="KW-1185">Reference proteome</keyword>
<accession>A0A024P6A5</accession>
<dbReference type="RefSeq" id="WP_081866995.1">
    <property type="nucleotide sequence ID" value="NZ_CCDH010000001.1"/>
</dbReference>
<dbReference type="Gene3D" id="2.20.25.110">
    <property type="entry name" value="S-adenosyl-L-methionine-dependent methyltransferases"/>
    <property type="match status" value="1"/>
</dbReference>
<dbReference type="CDD" id="cd02440">
    <property type="entry name" value="AdoMet_MTases"/>
    <property type="match status" value="1"/>
</dbReference>
<keyword evidence="2" id="KW-0808">Transferase</keyword>
<dbReference type="Proteomes" id="UP000028868">
    <property type="component" value="Unassembled WGS sequence"/>
</dbReference>
<dbReference type="GO" id="GO:0008168">
    <property type="term" value="F:methyltransferase activity"/>
    <property type="evidence" value="ECO:0007669"/>
    <property type="project" value="UniProtKB-KW"/>
</dbReference>
<evidence type="ECO:0000313" key="5">
    <source>
        <dbReference type="Proteomes" id="UP000028868"/>
    </source>
</evidence>
<evidence type="ECO:0000256" key="2">
    <source>
        <dbReference type="ARBA" id="ARBA00022679"/>
    </source>
</evidence>
<dbReference type="AlphaFoldDB" id="A0A024P6A5"/>
<dbReference type="GO" id="GO:0032259">
    <property type="term" value="P:methylation"/>
    <property type="evidence" value="ECO:0007669"/>
    <property type="project" value="UniProtKB-KW"/>
</dbReference>
<keyword evidence="1" id="KW-0489">Methyltransferase</keyword>
<evidence type="ECO:0000313" key="4">
    <source>
        <dbReference type="EMBL" id="CDQ24415.1"/>
    </source>
</evidence>
<name>A0A024P6A5_9BACI</name>